<keyword evidence="2" id="KW-0645">Protease</keyword>
<dbReference type="InterPro" id="IPR050430">
    <property type="entry name" value="Peptidase_S1"/>
</dbReference>
<dbReference type="EMBL" id="JAOYFB010000003">
    <property type="protein sequence ID" value="KAK4010238.1"/>
    <property type="molecule type" value="Genomic_DNA"/>
</dbReference>
<evidence type="ECO:0000259" key="7">
    <source>
        <dbReference type="PROSITE" id="PS50240"/>
    </source>
</evidence>
<protein>
    <recommendedName>
        <fullName evidence="7">Peptidase S1 domain-containing protein</fullName>
    </recommendedName>
</protein>
<dbReference type="PROSITE" id="PS50240">
    <property type="entry name" value="TRYPSIN_DOM"/>
    <property type="match status" value="1"/>
</dbReference>
<dbReference type="InterPro" id="IPR009003">
    <property type="entry name" value="Peptidase_S1_PA"/>
</dbReference>
<dbReference type="PANTHER" id="PTHR24276">
    <property type="entry name" value="POLYSERASE-RELATED"/>
    <property type="match status" value="1"/>
</dbReference>
<name>A0ABQ9ZC74_9CRUS</name>
<dbReference type="SMART" id="SM00020">
    <property type="entry name" value="Tryp_SPc"/>
    <property type="match status" value="1"/>
</dbReference>
<dbReference type="PRINTS" id="PR00722">
    <property type="entry name" value="CHYMOTRYPSIN"/>
</dbReference>
<comment type="similarity">
    <text evidence="1">Belongs to the peptidase S1 family.</text>
</comment>
<reference evidence="8 9" key="1">
    <citation type="journal article" date="2023" name="Nucleic Acids Res.">
        <title>The hologenome of Daphnia magna reveals possible DNA methylation and microbiome-mediated evolution of the host genome.</title>
        <authorList>
            <person name="Chaturvedi A."/>
            <person name="Li X."/>
            <person name="Dhandapani V."/>
            <person name="Marshall H."/>
            <person name="Kissane S."/>
            <person name="Cuenca-Cambronero M."/>
            <person name="Asole G."/>
            <person name="Calvet F."/>
            <person name="Ruiz-Romero M."/>
            <person name="Marangio P."/>
            <person name="Guigo R."/>
            <person name="Rago D."/>
            <person name="Mirbahai L."/>
            <person name="Eastwood N."/>
            <person name="Colbourne J.K."/>
            <person name="Zhou J."/>
            <person name="Mallon E."/>
            <person name="Orsini L."/>
        </authorList>
    </citation>
    <scope>NUCLEOTIDE SEQUENCE [LARGE SCALE GENOMIC DNA]</scope>
    <source>
        <strain evidence="8">LRV0_1</strain>
    </source>
</reference>
<evidence type="ECO:0000256" key="3">
    <source>
        <dbReference type="ARBA" id="ARBA00022801"/>
    </source>
</evidence>
<evidence type="ECO:0000256" key="6">
    <source>
        <dbReference type="SAM" id="MobiDB-lite"/>
    </source>
</evidence>
<keyword evidence="9" id="KW-1185">Reference proteome</keyword>
<evidence type="ECO:0000256" key="4">
    <source>
        <dbReference type="ARBA" id="ARBA00022825"/>
    </source>
</evidence>
<dbReference type="Pfam" id="PF00089">
    <property type="entry name" value="Trypsin"/>
    <property type="match status" value="2"/>
</dbReference>
<keyword evidence="3" id="KW-0378">Hydrolase</keyword>
<organism evidence="8 9">
    <name type="scientific">Daphnia magna</name>
    <dbReference type="NCBI Taxonomy" id="35525"/>
    <lineage>
        <taxon>Eukaryota</taxon>
        <taxon>Metazoa</taxon>
        <taxon>Ecdysozoa</taxon>
        <taxon>Arthropoda</taxon>
        <taxon>Crustacea</taxon>
        <taxon>Branchiopoda</taxon>
        <taxon>Diplostraca</taxon>
        <taxon>Cladocera</taxon>
        <taxon>Anomopoda</taxon>
        <taxon>Daphniidae</taxon>
        <taxon>Daphnia</taxon>
    </lineage>
</organism>
<feature type="compositionally biased region" description="Low complexity" evidence="6">
    <location>
        <begin position="173"/>
        <end position="272"/>
    </location>
</feature>
<dbReference type="InterPro" id="IPR043504">
    <property type="entry name" value="Peptidase_S1_PA_chymotrypsin"/>
</dbReference>
<dbReference type="CDD" id="cd00190">
    <property type="entry name" value="Tryp_SPc"/>
    <property type="match status" value="1"/>
</dbReference>
<accession>A0ABQ9ZC74</accession>
<keyword evidence="5" id="KW-1015">Disulfide bond</keyword>
<evidence type="ECO:0000256" key="5">
    <source>
        <dbReference type="ARBA" id="ARBA00023157"/>
    </source>
</evidence>
<gene>
    <name evidence="8" type="ORF">OUZ56_019388</name>
</gene>
<dbReference type="SUPFAM" id="SSF50494">
    <property type="entry name" value="Trypsin-like serine proteases"/>
    <property type="match status" value="1"/>
</dbReference>
<dbReference type="InterPro" id="IPR001254">
    <property type="entry name" value="Trypsin_dom"/>
</dbReference>
<dbReference type="Proteomes" id="UP001234178">
    <property type="component" value="Unassembled WGS sequence"/>
</dbReference>
<dbReference type="Gene3D" id="2.40.10.10">
    <property type="entry name" value="Trypsin-like serine proteases"/>
    <property type="match status" value="2"/>
</dbReference>
<evidence type="ECO:0000313" key="9">
    <source>
        <dbReference type="Proteomes" id="UP001234178"/>
    </source>
</evidence>
<evidence type="ECO:0000313" key="8">
    <source>
        <dbReference type="EMBL" id="KAK4010238.1"/>
    </source>
</evidence>
<dbReference type="PANTHER" id="PTHR24276:SF91">
    <property type="entry name" value="AT26814P-RELATED"/>
    <property type="match status" value="1"/>
</dbReference>
<feature type="domain" description="Peptidase S1" evidence="7">
    <location>
        <begin position="31"/>
        <end position="427"/>
    </location>
</feature>
<feature type="region of interest" description="Disordered" evidence="6">
    <location>
        <begin position="160"/>
        <end position="272"/>
    </location>
</feature>
<feature type="compositionally biased region" description="Polar residues" evidence="6">
    <location>
        <begin position="160"/>
        <end position="172"/>
    </location>
</feature>
<sequence length="430" mass="46281">MEHCRILIDGYIRITVWTRMFVEESSGVHKLVHDDSRCLRRDTSIVETHILSTLVDEAYTLLYLNGSLCGGSLIGSSHVLTAARCLYDHTLSEVSSFNVTVNQLSISGDGTGAVTRGVKNFIIHPNYNPNTQDNDVALLVLNAPIPNVTLVTLPSDTRASNVRAPTTTKTSIKPTVRTTNKPTTRTTTKPTTRMTTRTTTRTTTKPTTRTTAKPTTRTTTKPTTRTTAKPTTRTTTKPTTRTTTRATTKPTTRTTTKPTTRTTLVSSPPTTTTLESTTMTITIPSTTTTNPLCRANEEMADELTPLSDFYQTIRAFSPYANSPATATGWGTTSSGGNISQVLLKAFVTVLDNSVCSSQYGVRFIGTDMLCASAPGTVSCQGDIGGPLLVGGVQVGITSWGNGCADPNYAGVYTRVTTYLNWIKTAQASNP</sequence>
<comment type="caution">
    <text evidence="8">The sequence shown here is derived from an EMBL/GenBank/DDBJ whole genome shotgun (WGS) entry which is preliminary data.</text>
</comment>
<evidence type="ECO:0000256" key="1">
    <source>
        <dbReference type="ARBA" id="ARBA00007664"/>
    </source>
</evidence>
<dbReference type="InterPro" id="IPR001314">
    <property type="entry name" value="Peptidase_S1A"/>
</dbReference>
<keyword evidence="4" id="KW-0720">Serine protease</keyword>
<proteinExistence type="inferred from homology"/>
<evidence type="ECO:0000256" key="2">
    <source>
        <dbReference type="ARBA" id="ARBA00022670"/>
    </source>
</evidence>